<evidence type="ECO:0000256" key="1">
    <source>
        <dbReference type="SAM" id="SignalP"/>
    </source>
</evidence>
<evidence type="ECO:0000313" key="4">
    <source>
        <dbReference type="Proteomes" id="UP000293347"/>
    </source>
</evidence>
<dbReference type="EMBL" id="SJSL01000011">
    <property type="protein sequence ID" value="TCC96734.1"/>
    <property type="molecule type" value="Genomic_DNA"/>
</dbReference>
<keyword evidence="1" id="KW-0732">Signal</keyword>
<organism evidence="3 4">
    <name type="scientific">Pedobacter psychroterrae</name>
    <dbReference type="NCBI Taxonomy" id="2530453"/>
    <lineage>
        <taxon>Bacteria</taxon>
        <taxon>Pseudomonadati</taxon>
        <taxon>Bacteroidota</taxon>
        <taxon>Sphingobacteriia</taxon>
        <taxon>Sphingobacteriales</taxon>
        <taxon>Sphingobacteriaceae</taxon>
        <taxon>Pedobacter</taxon>
    </lineage>
</organism>
<dbReference type="OrthoDB" id="666719at2"/>
<reference evidence="3 4" key="1">
    <citation type="submission" date="2019-02" db="EMBL/GenBank/DDBJ databases">
        <title>Pedobacter sp. RP-1-14 sp. nov., isolated from Arctic soil.</title>
        <authorList>
            <person name="Dahal R.H."/>
        </authorList>
    </citation>
    <scope>NUCLEOTIDE SEQUENCE [LARGE SCALE GENOMIC DNA]</scope>
    <source>
        <strain evidence="3 4">RP-1-14</strain>
    </source>
</reference>
<evidence type="ECO:0000313" key="3">
    <source>
        <dbReference type="EMBL" id="TCC96734.1"/>
    </source>
</evidence>
<dbReference type="InterPro" id="IPR025665">
    <property type="entry name" value="Beta-barrel_OMP_2"/>
</dbReference>
<dbReference type="AlphaFoldDB" id="A0A4R0NDY1"/>
<name>A0A4R0NDY1_9SPHI</name>
<comment type="caution">
    <text evidence="3">The sequence shown here is derived from an EMBL/GenBank/DDBJ whole genome shotgun (WGS) entry which is preliminary data.</text>
</comment>
<proteinExistence type="predicted"/>
<feature type="signal peptide" evidence="1">
    <location>
        <begin position="1"/>
        <end position="24"/>
    </location>
</feature>
<protein>
    <submittedName>
        <fullName evidence="3">PorT family protein</fullName>
    </submittedName>
</protein>
<gene>
    <name evidence="3" type="ORF">EZ437_21135</name>
</gene>
<accession>A0A4R0NDY1</accession>
<keyword evidence="4" id="KW-1185">Reference proteome</keyword>
<dbReference type="Pfam" id="PF13568">
    <property type="entry name" value="OMP_b-brl_2"/>
    <property type="match status" value="1"/>
</dbReference>
<feature type="chain" id="PRO_5020771166" evidence="1">
    <location>
        <begin position="25"/>
        <end position="283"/>
    </location>
</feature>
<dbReference type="RefSeq" id="WP_131598126.1">
    <property type="nucleotide sequence ID" value="NZ_SJSL01000011.1"/>
</dbReference>
<dbReference type="Proteomes" id="UP000293347">
    <property type="component" value="Unassembled WGS sequence"/>
</dbReference>
<sequence>MRHLIFSALLVSGLAGASALNSNAQGKVDTTVTTVTTTTTTTTNNGKKEGKFTLTIGSDHIGGPKKDSLKIADANKGRFVGGITFTRVDLGYTRLIDNGSFTLSPENDFLDYRGGKTSTFSFDILQMGYRFSQNFKIYVAGGFDWTHIRLNKDITIQRNQNTLTYVEDEIHFSKNRFSSSYVHIPLNFELRTKENSNGKRFYFVAGPEVSFLLNGKVKQVSNERGKEKFKDDYNFQALRYGATARFGYDGIGLFTKFYFNDMFATTAQKGLTNMAFGITFGLN</sequence>
<evidence type="ECO:0000259" key="2">
    <source>
        <dbReference type="Pfam" id="PF13568"/>
    </source>
</evidence>
<feature type="domain" description="Outer membrane protein beta-barrel" evidence="2">
    <location>
        <begin position="113"/>
        <end position="259"/>
    </location>
</feature>